<keyword evidence="4" id="KW-1003">Cell membrane</keyword>
<dbReference type="AlphaFoldDB" id="A0A0C1USQ6"/>
<comment type="subcellular location">
    <subcellularLocation>
        <location evidence="1">Cell membrane</location>
        <topology evidence="1">Multi-pass membrane protein</topology>
    </subcellularLocation>
</comment>
<keyword evidence="3" id="KW-0813">Transport</keyword>
<evidence type="ECO:0000256" key="6">
    <source>
        <dbReference type="ARBA" id="ARBA00022989"/>
    </source>
</evidence>
<dbReference type="EMBL" id="CP037899">
    <property type="protein sequence ID" value="QDQ42735.1"/>
    <property type="molecule type" value="Genomic_DNA"/>
</dbReference>
<dbReference type="GO" id="GO:0005886">
    <property type="term" value="C:plasma membrane"/>
    <property type="evidence" value="ECO:0007669"/>
    <property type="project" value="UniProtKB-SubCell"/>
</dbReference>
<protein>
    <submittedName>
        <fullName evidence="11">ABC-2 type transport system permease protein</fullName>
    </submittedName>
    <submittedName>
        <fullName evidence="10">Membrane protein</fullName>
    </submittedName>
</protein>
<feature type="transmembrane region" description="Helical" evidence="8">
    <location>
        <begin position="347"/>
        <end position="369"/>
    </location>
</feature>
<evidence type="ECO:0000256" key="2">
    <source>
        <dbReference type="ARBA" id="ARBA00007783"/>
    </source>
</evidence>
<feature type="transmembrane region" description="Helical" evidence="8">
    <location>
        <begin position="286"/>
        <end position="309"/>
    </location>
</feature>
<evidence type="ECO:0000256" key="1">
    <source>
        <dbReference type="ARBA" id="ARBA00004651"/>
    </source>
</evidence>
<dbReference type="Pfam" id="PF12698">
    <property type="entry name" value="ABC2_membrane_3"/>
    <property type="match status" value="1"/>
</dbReference>
<dbReference type="InterPro" id="IPR047817">
    <property type="entry name" value="ABC2_TM_bact-type"/>
</dbReference>
<feature type="transmembrane region" description="Helical" evidence="8">
    <location>
        <begin position="228"/>
        <end position="250"/>
    </location>
</feature>
<accession>A0A0C1USQ6</accession>
<evidence type="ECO:0000313" key="10">
    <source>
        <dbReference type="EMBL" id="KIE59299.1"/>
    </source>
</evidence>
<dbReference type="PROSITE" id="PS51012">
    <property type="entry name" value="ABC_TM2"/>
    <property type="match status" value="1"/>
</dbReference>
<feature type="transmembrane region" description="Helical" evidence="8">
    <location>
        <begin position="179"/>
        <end position="202"/>
    </location>
</feature>
<dbReference type="GO" id="GO:0140359">
    <property type="term" value="F:ABC-type transporter activity"/>
    <property type="evidence" value="ECO:0007669"/>
    <property type="project" value="InterPro"/>
</dbReference>
<evidence type="ECO:0000256" key="7">
    <source>
        <dbReference type="ARBA" id="ARBA00023136"/>
    </source>
</evidence>
<keyword evidence="12" id="KW-1185">Reference proteome</keyword>
<keyword evidence="5 8" id="KW-0812">Transmembrane</keyword>
<keyword evidence="6 8" id="KW-1133">Transmembrane helix</keyword>
<comment type="similarity">
    <text evidence="2">Belongs to the ABC-2 integral membrane protein family.</text>
</comment>
<name>A0A0C1USQ6_9BACT</name>
<reference evidence="13" key="3">
    <citation type="submission" date="2019-03" db="EMBL/GenBank/DDBJ databases">
        <title>Complete genome of Methylacidiphilum kamchatkense Kam1.</title>
        <authorList>
            <person name="Kruse T."/>
            <person name="Murarilal Ratnadevi C."/>
            <person name="Erikstad H.-A."/>
            <person name="Birkeland N.-K."/>
        </authorList>
    </citation>
    <scope>NUCLEOTIDE SEQUENCE [LARGE SCALE GENOMIC DNA]</scope>
    <source>
        <strain evidence="13">kam1</strain>
    </source>
</reference>
<dbReference type="STRING" id="1202785.A946_00855"/>
<feature type="transmembrane region" description="Helical" evidence="8">
    <location>
        <begin position="27"/>
        <end position="45"/>
    </location>
</feature>
<evidence type="ECO:0000256" key="3">
    <source>
        <dbReference type="ARBA" id="ARBA00022448"/>
    </source>
</evidence>
<feature type="transmembrane region" description="Helical" evidence="8">
    <location>
        <begin position="257"/>
        <end position="280"/>
    </location>
</feature>
<evidence type="ECO:0000259" key="9">
    <source>
        <dbReference type="PROSITE" id="PS51012"/>
    </source>
</evidence>
<dbReference type="Proteomes" id="UP000031594">
    <property type="component" value="Unassembled WGS sequence"/>
</dbReference>
<organism evidence="11 13">
    <name type="scientific">Methylacidiphilum kamchatkense Kam1</name>
    <dbReference type="NCBI Taxonomy" id="1202785"/>
    <lineage>
        <taxon>Bacteria</taxon>
        <taxon>Pseudomonadati</taxon>
        <taxon>Verrucomicrobiota</taxon>
        <taxon>Methylacidiphilae</taxon>
        <taxon>Methylacidiphilales</taxon>
        <taxon>Methylacidiphilaceae</taxon>
        <taxon>Methylacidiphilum (ex Ratnadevi et al. 2023)</taxon>
    </lineage>
</organism>
<reference evidence="10 12" key="1">
    <citation type="submission" date="2014-08" db="EMBL/GenBank/DDBJ databases">
        <title>Methylacidiphilum kamchatkense strain Kam1 draft genome sequence.</title>
        <authorList>
            <person name="Birkeland N.-K."/>
            <person name="Erikstad H.A."/>
        </authorList>
    </citation>
    <scope>NUCLEOTIDE SEQUENCE [LARGE SCALE GENOMIC DNA]</scope>
    <source>
        <strain evidence="10 12">Kam1</strain>
    </source>
</reference>
<dbReference type="InterPro" id="IPR013525">
    <property type="entry name" value="ABC2_TM"/>
</dbReference>
<dbReference type="KEGG" id="mkc:kam1_1516"/>
<dbReference type="PANTHER" id="PTHR30294:SF29">
    <property type="entry name" value="MULTIDRUG ABC TRANSPORTER PERMEASE YBHS-RELATED"/>
    <property type="match status" value="1"/>
</dbReference>
<gene>
    <name evidence="10" type="ORF">A946_00855</name>
    <name evidence="11" type="ORF">kam1_1516</name>
</gene>
<evidence type="ECO:0000256" key="5">
    <source>
        <dbReference type="ARBA" id="ARBA00022692"/>
    </source>
</evidence>
<dbReference type="OrthoDB" id="9776218at2"/>
<proteinExistence type="inferred from homology"/>
<evidence type="ECO:0000256" key="8">
    <source>
        <dbReference type="SAM" id="Phobius"/>
    </source>
</evidence>
<sequence>MNFFFNQRLFGFIQKEWIEILRDPSSFGIAFVLPSILLFLFGYGISLDAIHLPIGVVVERPTSLSSSFESSLKNSIYFSPISYETIQKAEFDFEEGRLLGIVWLRGNWNRESLAFDKGRIQTIVNGTDANTARLIEGYLLGVWMDWLKREKIDRNLQVNLPVSQEIRVWFNPALITKNYLVPGIIVINMTVVGALLTALVVAREWERGTMEAMLATPLTKLEHFIGKLLPYFALGMGGMLFSFLLAVFLFKVPFRGSFWVLFLSSIFFLLAVLGIGVLISNLSKNSFVASMVAIVTSFLPAFMLSGFIFDINSMPVGIQFFTLLFPARYFVSILQTLFLAGNVWSVLVGNLSVLVLFAIAINGVSYLLWKRRLE</sequence>
<feature type="domain" description="ABC transmembrane type-2" evidence="9">
    <location>
        <begin position="142"/>
        <end position="372"/>
    </location>
</feature>
<dbReference type="RefSeq" id="WP_039720579.1">
    <property type="nucleotide sequence ID" value="NZ_CP037899.1"/>
</dbReference>
<dbReference type="EMBL" id="JQNX01000001">
    <property type="protein sequence ID" value="KIE59299.1"/>
    <property type="molecule type" value="Genomic_DNA"/>
</dbReference>
<dbReference type="PANTHER" id="PTHR30294">
    <property type="entry name" value="MEMBRANE COMPONENT OF ABC TRANSPORTER YHHJ-RELATED"/>
    <property type="match status" value="1"/>
</dbReference>
<evidence type="ECO:0000256" key="4">
    <source>
        <dbReference type="ARBA" id="ARBA00022475"/>
    </source>
</evidence>
<reference evidence="11" key="2">
    <citation type="journal article" date="2019" name="BMC Genomics">
        <title>Complete genome sequence analysis of the thermoacidophilic verrucomicrobial methanotroph 'Candidatus Methylacidiphilum kamchatkense' strain Kam1 and comparison with its closest relatives.</title>
        <authorList>
            <person name="Kruse T."/>
            <person name="Ratnadevi C.M."/>
            <person name="Erikstad H.A."/>
            <person name="Birkeland N.K."/>
        </authorList>
    </citation>
    <scope>NUCLEOTIDE SEQUENCE</scope>
    <source>
        <strain evidence="11">Kam1</strain>
    </source>
</reference>
<evidence type="ECO:0000313" key="12">
    <source>
        <dbReference type="Proteomes" id="UP000031594"/>
    </source>
</evidence>
<evidence type="ECO:0000313" key="13">
    <source>
        <dbReference type="Proteomes" id="UP000315925"/>
    </source>
</evidence>
<dbReference type="Proteomes" id="UP000315925">
    <property type="component" value="Chromosome"/>
</dbReference>
<feature type="transmembrane region" description="Helical" evidence="8">
    <location>
        <begin position="321"/>
        <end position="341"/>
    </location>
</feature>
<keyword evidence="7 8" id="KW-0472">Membrane</keyword>
<evidence type="ECO:0000313" key="11">
    <source>
        <dbReference type="EMBL" id="QDQ42735.1"/>
    </source>
</evidence>
<dbReference type="InterPro" id="IPR051449">
    <property type="entry name" value="ABC-2_transporter_component"/>
</dbReference>